<gene>
    <name evidence="2" type="primary">yajG</name>
    <name evidence="3" type="ORF">PCAR9_A20597</name>
    <name evidence="2" type="ORF">PCARR_a0692</name>
</gene>
<dbReference type="PROSITE" id="PS51257">
    <property type="entry name" value="PROKAR_LIPOPROTEIN"/>
    <property type="match status" value="1"/>
</dbReference>
<dbReference type="Proteomes" id="UP000615003">
    <property type="component" value="Unassembled WGS sequence"/>
</dbReference>
<feature type="signal peptide" evidence="1">
    <location>
        <begin position="1"/>
        <end position="20"/>
    </location>
</feature>
<dbReference type="GeneID" id="93662804"/>
<dbReference type="Pfam" id="PF03923">
    <property type="entry name" value="Lipoprotein_16"/>
    <property type="match status" value="1"/>
</dbReference>
<dbReference type="EMBL" id="AQGW01000018">
    <property type="protein sequence ID" value="MBE0382375.1"/>
    <property type="molecule type" value="Genomic_DNA"/>
</dbReference>
<feature type="chain" id="PRO_5014328186" evidence="1">
    <location>
        <begin position="21"/>
        <end position="186"/>
    </location>
</feature>
<keyword evidence="5" id="KW-1185">Reference proteome</keyword>
<protein>
    <submittedName>
        <fullName evidence="2">Lipoprotein</fullName>
    </submittedName>
</protein>
<evidence type="ECO:0000313" key="2">
    <source>
        <dbReference type="EMBL" id="MBE0382375.1"/>
    </source>
</evidence>
<sequence>MKLTHTIVTCCALLILAGCAKQPGQVILNPVYKNGQISTIDSSLSTSVIDLRGDTSTLKLIESDKTKTFASQGLTDSVKSVLDSALNRNGASISNLATVRFEVDIHALQAVVTEKLMSHTSEATIELGVRVIRSTSNFSKVYRGSANLEGPLSHERAKIEGQLNKLTEQIITRIVSDPELIEFLEG</sequence>
<evidence type="ECO:0000313" key="5">
    <source>
        <dbReference type="Proteomes" id="UP000615003"/>
    </source>
</evidence>
<evidence type="ECO:0000313" key="3">
    <source>
        <dbReference type="EMBL" id="SOU40165.1"/>
    </source>
</evidence>
<dbReference type="InterPro" id="IPR005619">
    <property type="entry name" value="Uncharacterised_YajG"/>
</dbReference>
<dbReference type="RefSeq" id="WP_058547258.1">
    <property type="nucleotide sequence ID" value="NZ_AQGW01000018.1"/>
</dbReference>
<name>A0A2K4X758_PSEVC</name>
<keyword evidence="2" id="KW-0449">Lipoprotein</keyword>
<reference evidence="2 5" key="1">
    <citation type="submission" date="2015-06" db="EMBL/GenBank/DDBJ databases">
        <title>Genome sequence of Pseudoalteromonas carrageenovora.</title>
        <authorList>
            <person name="Xie B.-B."/>
            <person name="Rong J.-C."/>
            <person name="Qin Q.-L."/>
            <person name="Zhang Y.-Z."/>
        </authorList>
    </citation>
    <scope>NUCLEOTIDE SEQUENCE [LARGE SCALE GENOMIC DNA]</scope>
    <source>
        <strain evidence="2 5">IAM 12662</strain>
    </source>
</reference>
<dbReference type="AlphaFoldDB" id="A0A2K4X758"/>
<evidence type="ECO:0000256" key="1">
    <source>
        <dbReference type="SAM" id="SignalP"/>
    </source>
</evidence>
<evidence type="ECO:0000313" key="4">
    <source>
        <dbReference type="Proteomes" id="UP000238288"/>
    </source>
</evidence>
<organism evidence="3 4">
    <name type="scientific">Pseudoalteromonas carrageenovora IAM 12662</name>
    <dbReference type="NCBI Taxonomy" id="1314868"/>
    <lineage>
        <taxon>Bacteria</taxon>
        <taxon>Pseudomonadati</taxon>
        <taxon>Pseudomonadota</taxon>
        <taxon>Gammaproteobacteria</taxon>
        <taxon>Alteromonadales</taxon>
        <taxon>Pseudoalteromonadaceae</taxon>
        <taxon>Pseudoalteromonas</taxon>
    </lineage>
</organism>
<accession>A0A2K4X758</accession>
<reference evidence="3 4" key="2">
    <citation type="submission" date="2017-11" db="EMBL/GenBank/DDBJ databases">
        <authorList>
            <person name="Han C.G."/>
        </authorList>
    </citation>
    <scope>NUCLEOTIDE SEQUENCE [LARGE SCALE GENOMIC DNA]</scope>
    <source>
        <strain evidence="4">ATCC 43555</strain>
        <strain evidence="3">ATCC43555</strain>
    </source>
</reference>
<proteinExistence type="predicted"/>
<dbReference type="Proteomes" id="UP000238288">
    <property type="component" value="Chromosome PCAR9a"/>
</dbReference>
<dbReference type="EMBL" id="LT965928">
    <property type="protein sequence ID" value="SOU40165.1"/>
    <property type="molecule type" value="Genomic_DNA"/>
</dbReference>
<dbReference type="OrthoDB" id="6311972at2"/>
<keyword evidence="1" id="KW-0732">Signal</keyword>